<keyword evidence="3" id="KW-1185">Reference proteome</keyword>
<dbReference type="Proteomes" id="UP000516438">
    <property type="component" value="Chromosome"/>
</dbReference>
<organism evidence="2 3">
    <name type="scientific">Chryseobacterium manosquense</name>
    <dbReference type="NCBI Taxonomy" id="2754694"/>
    <lineage>
        <taxon>Bacteria</taxon>
        <taxon>Pseudomonadati</taxon>
        <taxon>Bacteroidota</taxon>
        <taxon>Flavobacteriia</taxon>
        <taxon>Flavobacteriales</taxon>
        <taxon>Weeksellaceae</taxon>
        <taxon>Chryseobacterium group</taxon>
        <taxon>Chryseobacterium</taxon>
    </lineage>
</organism>
<proteinExistence type="predicted"/>
<feature type="domain" description="Cyclic nucleotide-binding" evidence="1">
    <location>
        <begin position="12"/>
        <end position="116"/>
    </location>
</feature>
<dbReference type="KEGG" id="cmaq:H0S70_01950"/>
<dbReference type="EMBL" id="CP060203">
    <property type="protein sequence ID" value="QNS41775.1"/>
    <property type="molecule type" value="Genomic_DNA"/>
</dbReference>
<dbReference type="PROSITE" id="PS50042">
    <property type="entry name" value="CNMP_BINDING_3"/>
    <property type="match status" value="1"/>
</dbReference>
<dbReference type="SUPFAM" id="SSF51206">
    <property type="entry name" value="cAMP-binding domain-like"/>
    <property type="match status" value="1"/>
</dbReference>
<name>A0A7H1DXR7_9FLAO</name>
<protein>
    <submittedName>
        <fullName evidence="2">Cyclic nucleotide-binding domain-containing protein</fullName>
    </submittedName>
</protein>
<sequence length="192" mass="22634">MNHEKLINLLKQYGTISETEQQNIENYFIPTQVKRKQVLIEKNSPCNKLFFINSGLLRAYYINEKGKEVTRMFAWEGRFLTNIGSFKILSENNETIECVKDANILSINRDDFERFMKSSLNIKSIYADLLEKYNILHIKRFEALHTFDLEKKLLHLKLDFPNLINDLNDNLLASFLGISRIHFANNKHLLHK</sequence>
<dbReference type="InterPro" id="IPR018490">
    <property type="entry name" value="cNMP-bd_dom_sf"/>
</dbReference>
<accession>A0A7H1DXR7</accession>
<dbReference type="AlphaFoldDB" id="A0A7H1DXR7"/>
<dbReference type="InterPro" id="IPR014710">
    <property type="entry name" value="RmlC-like_jellyroll"/>
</dbReference>
<evidence type="ECO:0000313" key="2">
    <source>
        <dbReference type="EMBL" id="QNS41775.1"/>
    </source>
</evidence>
<dbReference type="RefSeq" id="WP_188321514.1">
    <property type="nucleotide sequence ID" value="NZ_CP060203.1"/>
</dbReference>
<dbReference type="CDD" id="cd00038">
    <property type="entry name" value="CAP_ED"/>
    <property type="match status" value="1"/>
</dbReference>
<reference evidence="2 3" key="1">
    <citation type="submission" date="2020-07" db="EMBL/GenBank/DDBJ databases">
        <title>Complete genome and description of Chryseobacterium manosquense strain Marseille-Q2069 sp. nov.</title>
        <authorList>
            <person name="Boxberger M."/>
        </authorList>
    </citation>
    <scope>NUCLEOTIDE SEQUENCE [LARGE SCALE GENOMIC DNA]</scope>
    <source>
        <strain evidence="2 3">Marseille-Q2069</strain>
    </source>
</reference>
<dbReference type="Gene3D" id="2.60.120.10">
    <property type="entry name" value="Jelly Rolls"/>
    <property type="match status" value="1"/>
</dbReference>
<gene>
    <name evidence="2" type="ORF">H0S70_01950</name>
</gene>
<dbReference type="Pfam" id="PF00027">
    <property type="entry name" value="cNMP_binding"/>
    <property type="match status" value="1"/>
</dbReference>
<evidence type="ECO:0000313" key="3">
    <source>
        <dbReference type="Proteomes" id="UP000516438"/>
    </source>
</evidence>
<evidence type="ECO:0000259" key="1">
    <source>
        <dbReference type="PROSITE" id="PS50042"/>
    </source>
</evidence>
<dbReference type="InterPro" id="IPR000595">
    <property type="entry name" value="cNMP-bd_dom"/>
</dbReference>